<organism evidence="2 3">
    <name type="scientific">Ascobolus immersus RN42</name>
    <dbReference type="NCBI Taxonomy" id="1160509"/>
    <lineage>
        <taxon>Eukaryota</taxon>
        <taxon>Fungi</taxon>
        <taxon>Dikarya</taxon>
        <taxon>Ascomycota</taxon>
        <taxon>Pezizomycotina</taxon>
        <taxon>Pezizomycetes</taxon>
        <taxon>Pezizales</taxon>
        <taxon>Ascobolaceae</taxon>
        <taxon>Ascobolus</taxon>
    </lineage>
</organism>
<keyword evidence="3" id="KW-1185">Reference proteome</keyword>
<proteinExistence type="predicted"/>
<evidence type="ECO:0000313" key="2">
    <source>
        <dbReference type="EMBL" id="RPA79002.1"/>
    </source>
</evidence>
<accession>A0A3N4HYT3</accession>
<protein>
    <submittedName>
        <fullName evidence="2">Uncharacterized protein</fullName>
    </submittedName>
</protein>
<feature type="region of interest" description="Disordered" evidence="1">
    <location>
        <begin position="191"/>
        <end position="234"/>
    </location>
</feature>
<evidence type="ECO:0000313" key="3">
    <source>
        <dbReference type="Proteomes" id="UP000275078"/>
    </source>
</evidence>
<feature type="compositionally biased region" description="Acidic residues" evidence="1">
    <location>
        <begin position="195"/>
        <end position="224"/>
    </location>
</feature>
<sequence length="234" mass="27134">MKENIEELFAMDLFKSKQAVGKLFSSNYSESSSGSGNASPFIDGDSGRVKRVKGTADEDETERYRTTLYLKRWFLLKKVAIYKPSDKYKNGCFTISGWVRLSTESTTFEEKHDDTTDPVTTYYRAIDGKIDYRWITVRHDPMSRFTTDSDVYQWGGRDNLIKGIRFVDQDKAPNEIARHMVYLYHEKLRSRSTTEELELEETDDELEETDEALEETDEALEETDDALKETDDDS</sequence>
<dbReference type="Proteomes" id="UP000275078">
    <property type="component" value="Unassembled WGS sequence"/>
</dbReference>
<dbReference type="EMBL" id="ML119704">
    <property type="protein sequence ID" value="RPA79002.1"/>
    <property type="molecule type" value="Genomic_DNA"/>
</dbReference>
<evidence type="ECO:0000256" key="1">
    <source>
        <dbReference type="SAM" id="MobiDB-lite"/>
    </source>
</evidence>
<dbReference type="AlphaFoldDB" id="A0A3N4HYT3"/>
<name>A0A3N4HYT3_ASCIM</name>
<reference evidence="2 3" key="1">
    <citation type="journal article" date="2018" name="Nat. Ecol. Evol.">
        <title>Pezizomycetes genomes reveal the molecular basis of ectomycorrhizal truffle lifestyle.</title>
        <authorList>
            <person name="Murat C."/>
            <person name="Payen T."/>
            <person name="Noel B."/>
            <person name="Kuo A."/>
            <person name="Morin E."/>
            <person name="Chen J."/>
            <person name="Kohler A."/>
            <person name="Krizsan K."/>
            <person name="Balestrini R."/>
            <person name="Da Silva C."/>
            <person name="Montanini B."/>
            <person name="Hainaut M."/>
            <person name="Levati E."/>
            <person name="Barry K.W."/>
            <person name="Belfiori B."/>
            <person name="Cichocki N."/>
            <person name="Clum A."/>
            <person name="Dockter R.B."/>
            <person name="Fauchery L."/>
            <person name="Guy J."/>
            <person name="Iotti M."/>
            <person name="Le Tacon F."/>
            <person name="Lindquist E.A."/>
            <person name="Lipzen A."/>
            <person name="Malagnac F."/>
            <person name="Mello A."/>
            <person name="Molinier V."/>
            <person name="Miyauchi S."/>
            <person name="Poulain J."/>
            <person name="Riccioni C."/>
            <person name="Rubini A."/>
            <person name="Sitrit Y."/>
            <person name="Splivallo R."/>
            <person name="Traeger S."/>
            <person name="Wang M."/>
            <person name="Zifcakova L."/>
            <person name="Wipf D."/>
            <person name="Zambonelli A."/>
            <person name="Paolocci F."/>
            <person name="Nowrousian M."/>
            <person name="Ottonello S."/>
            <person name="Baldrian P."/>
            <person name="Spatafora J.W."/>
            <person name="Henrissat B."/>
            <person name="Nagy L.G."/>
            <person name="Aury J.M."/>
            <person name="Wincker P."/>
            <person name="Grigoriev I.V."/>
            <person name="Bonfante P."/>
            <person name="Martin F.M."/>
        </authorList>
    </citation>
    <scope>NUCLEOTIDE SEQUENCE [LARGE SCALE GENOMIC DNA]</scope>
    <source>
        <strain evidence="2 3">RN42</strain>
    </source>
</reference>
<gene>
    <name evidence="2" type="ORF">BJ508DRAFT_363474</name>
</gene>
<feature type="compositionally biased region" description="Basic and acidic residues" evidence="1">
    <location>
        <begin position="225"/>
        <end position="234"/>
    </location>
</feature>